<dbReference type="Pfam" id="PF01212">
    <property type="entry name" value="Beta_elim_lyase"/>
    <property type="match status" value="1"/>
</dbReference>
<evidence type="ECO:0000256" key="1">
    <source>
        <dbReference type="ARBA" id="ARBA00001933"/>
    </source>
</evidence>
<dbReference type="Gene3D" id="3.90.1150.10">
    <property type="entry name" value="Aspartate Aminotransferase, domain 1"/>
    <property type="match status" value="1"/>
</dbReference>
<comment type="catalytic activity">
    <reaction evidence="6 8">
        <text>L-threonine = acetaldehyde + glycine</text>
        <dbReference type="Rhea" id="RHEA:19625"/>
        <dbReference type="ChEBI" id="CHEBI:15343"/>
        <dbReference type="ChEBI" id="CHEBI:57305"/>
        <dbReference type="ChEBI" id="CHEBI:57926"/>
        <dbReference type="EC" id="4.1.2.48"/>
    </reaction>
</comment>
<gene>
    <name evidence="10" type="ORF">DCF82_01635</name>
    <name evidence="12" type="ORF">DET51_106130</name>
    <name evidence="11" type="ORF">DET64_106130</name>
</gene>
<comment type="cofactor">
    <cofactor evidence="1 8">
        <name>pyridoxal 5'-phosphate</name>
        <dbReference type="ChEBI" id="CHEBI:597326"/>
    </cofactor>
</comment>
<dbReference type="EMBL" id="DLYI01000017">
    <property type="protein sequence ID" value="HAC26516.1"/>
    <property type="molecule type" value="Genomic_DNA"/>
</dbReference>
<proteinExistence type="inferred from homology"/>
<name>A0A350RZJ8_MARNT</name>
<evidence type="ECO:0000256" key="2">
    <source>
        <dbReference type="ARBA" id="ARBA00006966"/>
    </source>
</evidence>
<dbReference type="GO" id="GO:0004793">
    <property type="term" value="F:threonine aldolase activity"/>
    <property type="evidence" value="ECO:0007669"/>
    <property type="project" value="UniProtKB-UniRule"/>
</dbReference>
<dbReference type="PIRSF" id="PIRSF038940">
    <property type="entry name" value="Low_specificity_LTA"/>
    <property type="match status" value="1"/>
</dbReference>
<evidence type="ECO:0000256" key="8">
    <source>
        <dbReference type="PIRNR" id="PIRNR038940"/>
    </source>
</evidence>
<dbReference type="RefSeq" id="WP_023011493.1">
    <property type="nucleotide sequence ID" value="NZ_CAXEXJ010000011.1"/>
</dbReference>
<comment type="subunit">
    <text evidence="3">Homotetramer.</text>
</comment>
<keyword evidence="14" id="KW-1185">Reference proteome</keyword>
<sequence length="346" mass="38078">MSDSEQFASDNYSGICPQAWNAMEQANQKDEPAYGEDTWTAKAADQLREVFDTDCDVYFVFNGTAANSLALASIGQSFHSVICHELAHIETDECGGPEYASNGAKLLLGTGANGKLTPESVEHLVTKRSDIHYPKPKALSITQATEVGTLYSPEELRALRAVADRHSLNIHMDGARFANAVAALDVHPSEITWKAGVDVLCFSGTKNGLALGETVIFFNRKLAEDFEWRCKQAGQLASKMRYISAPWCGLLTDDTWLKNARHANACAERLEHGLRGIDGVSLRYPRQANGVFVDLPETTQAALRAKGWKFYNFIGGCSRLMCSWSTSEEQVDRFLRDVREFAGVPG</sequence>
<comment type="catalytic activity">
    <reaction evidence="7 8">
        <text>L-allo-threonine = acetaldehyde + glycine</text>
        <dbReference type="Rhea" id="RHEA:26209"/>
        <dbReference type="ChEBI" id="CHEBI:15343"/>
        <dbReference type="ChEBI" id="CHEBI:57305"/>
        <dbReference type="ChEBI" id="CHEBI:58585"/>
        <dbReference type="EC" id="4.1.2.48"/>
    </reaction>
</comment>
<dbReference type="EMBL" id="QNSA01000006">
    <property type="protein sequence ID" value="RBP73273.1"/>
    <property type="molecule type" value="Genomic_DNA"/>
</dbReference>
<reference evidence="12 13" key="2">
    <citation type="submission" date="2018-07" db="EMBL/GenBank/DDBJ databases">
        <title>Freshwater and sediment microbial communities from various areas in North America, analyzing microbe dynamics in response to fracking.</title>
        <authorList>
            <person name="Lamendella R."/>
        </authorList>
    </citation>
    <scope>NUCLEOTIDE SEQUENCE [LARGE SCALE GENOMIC DNA]</scope>
    <source>
        <strain evidence="12 13">114E</strain>
        <strain evidence="11 14">114E_o</strain>
    </source>
</reference>
<dbReference type="PANTHER" id="PTHR48097:SF5">
    <property type="entry name" value="LOW SPECIFICITY L-THREONINE ALDOLASE"/>
    <property type="match status" value="1"/>
</dbReference>
<evidence type="ECO:0000259" key="9">
    <source>
        <dbReference type="Pfam" id="PF01212"/>
    </source>
</evidence>
<dbReference type="InterPro" id="IPR015422">
    <property type="entry name" value="PyrdxlP-dep_Trfase_small"/>
</dbReference>
<feature type="domain" description="Aromatic amino acid beta-eliminating lyase/threonine aldolase" evidence="9">
    <location>
        <begin position="6"/>
        <end position="294"/>
    </location>
</feature>
<dbReference type="Gene3D" id="3.40.640.10">
    <property type="entry name" value="Type I PLP-dependent aspartate aminotransferase-like (Major domain)"/>
    <property type="match status" value="1"/>
</dbReference>
<dbReference type="InterPro" id="IPR001597">
    <property type="entry name" value="ArAA_b-elim_lyase/Thr_aldolase"/>
</dbReference>
<evidence type="ECO:0000256" key="6">
    <source>
        <dbReference type="ARBA" id="ARBA00050410"/>
    </source>
</evidence>
<dbReference type="Proteomes" id="UP000252795">
    <property type="component" value="Unassembled WGS sequence"/>
</dbReference>
<accession>A0A350RZJ8</accession>
<evidence type="ECO:0000313" key="13">
    <source>
        <dbReference type="Proteomes" id="UP000252795"/>
    </source>
</evidence>
<evidence type="ECO:0000313" key="10">
    <source>
        <dbReference type="EMBL" id="HAC26516.1"/>
    </source>
</evidence>
<keyword evidence="4 8" id="KW-0663">Pyridoxal phosphate</keyword>
<dbReference type="FunFam" id="3.40.640.10:FF:000087">
    <property type="entry name" value="L-threonine aldolase"/>
    <property type="match status" value="1"/>
</dbReference>
<dbReference type="GO" id="GO:0006567">
    <property type="term" value="P:L-threonine catabolic process"/>
    <property type="evidence" value="ECO:0007669"/>
    <property type="project" value="UniProtKB-UniRule"/>
</dbReference>
<evidence type="ECO:0000256" key="7">
    <source>
        <dbReference type="ARBA" id="ARBA00050939"/>
    </source>
</evidence>
<dbReference type="SUPFAM" id="SSF53383">
    <property type="entry name" value="PLP-dependent transferases"/>
    <property type="match status" value="1"/>
</dbReference>
<reference evidence="10 15" key="1">
    <citation type="journal article" date="2018" name="Nat. Biotechnol.">
        <title>A standardized bacterial taxonomy based on genome phylogeny substantially revises the tree of life.</title>
        <authorList>
            <person name="Parks D.H."/>
            <person name="Chuvochina M."/>
            <person name="Waite D.W."/>
            <person name="Rinke C."/>
            <person name="Skarshewski A."/>
            <person name="Chaumeil P.A."/>
            <person name="Hugenholtz P."/>
        </authorList>
    </citation>
    <scope>NUCLEOTIDE SEQUENCE [LARGE SCALE GENOMIC DNA]</scope>
    <source>
        <strain evidence="10">UBA9049</strain>
    </source>
</reference>
<dbReference type="PANTHER" id="PTHR48097">
    <property type="entry name" value="L-THREONINE ALDOLASE-RELATED"/>
    <property type="match status" value="1"/>
</dbReference>
<dbReference type="EMBL" id="QPJB01000006">
    <property type="protein sequence ID" value="RCW34092.1"/>
    <property type="molecule type" value="Genomic_DNA"/>
</dbReference>
<evidence type="ECO:0000313" key="14">
    <source>
        <dbReference type="Proteomes" id="UP000253065"/>
    </source>
</evidence>
<evidence type="ECO:0000256" key="3">
    <source>
        <dbReference type="ARBA" id="ARBA00011881"/>
    </source>
</evidence>
<dbReference type="InterPro" id="IPR015421">
    <property type="entry name" value="PyrdxlP-dep_Trfase_major"/>
</dbReference>
<dbReference type="Proteomes" id="UP000253065">
    <property type="component" value="Unassembled WGS sequence"/>
</dbReference>
<protein>
    <recommendedName>
        <fullName evidence="8">L-threonine aldolase</fullName>
        <ecNumber evidence="8">4.1.2.48</ecNumber>
    </recommendedName>
</protein>
<dbReference type="InterPro" id="IPR026273">
    <property type="entry name" value="Low_specificity_L-TA_bact"/>
</dbReference>
<evidence type="ECO:0000313" key="12">
    <source>
        <dbReference type="EMBL" id="RCW34092.1"/>
    </source>
</evidence>
<organism evidence="10 15">
    <name type="scientific">Marinobacter nauticus</name>
    <name type="common">Marinobacter hydrocarbonoclasticus</name>
    <name type="synonym">Marinobacter aquaeolei</name>
    <dbReference type="NCBI Taxonomy" id="2743"/>
    <lineage>
        <taxon>Bacteria</taxon>
        <taxon>Pseudomonadati</taxon>
        <taxon>Pseudomonadota</taxon>
        <taxon>Gammaproteobacteria</taxon>
        <taxon>Pseudomonadales</taxon>
        <taxon>Marinobacteraceae</taxon>
        <taxon>Marinobacter</taxon>
    </lineage>
</organism>
<evidence type="ECO:0000313" key="15">
    <source>
        <dbReference type="Proteomes" id="UP000261325"/>
    </source>
</evidence>
<dbReference type="Proteomes" id="UP000261325">
    <property type="component" value="Unassembled WGS sequence"/>
</dbReference>
<comment type="caution">
    <text evidence="10">The sequence shown here is derived from an EMBL/GenBank/DDBJ whole genome shotgun (WGS) entry which is preliminary data.</text>
</comment>
<dbReference type="InterPro" id="IPR015424">
    <property type="entry name" value="PyrdxlP-dep_Trfase"/>
</dbReference>
<keyword evidence="5 8" id="KW-0456">Lyase</keyword>
<dbReference type="EC" id="4.1.2.48" evidence="8"/>
<dbReference type="CDD" id="cd06502">
    <property type="entry name" value="TA_like"/>
    <property type="match status" value="1"/>
</dbReference>
<dbReference type="AlphaFoldDB" id="A0A350RZJ8"/>
<evidence type="ECO:0000313" key="11">
    <source>
        <dbReference type="EMBL" id="RBP73273.1"/>
    </source>
</evidence>
<evidence type="ECO:0000256" key="5">
    <source>
        <dbReference type="ARBA" id="ARBA00023239"/>
    </source>
</evidence>
<comment type="function">
    <text evidence="8">Catalyzes the cleavage of L-allo-threonine and L-threonine to glycine and acetaldehyde.</text>
</comment>
<evidence type="ECO:0000256" key="4">
    <source>
        <dbReference type="ARBA" id="ARBA00022898"/>
    </source>
</evidence>
<comment type="similarity">
    <text evidence="2 8">Belongs to the threonine aldolase family.</text>
</comment>